<sequence>MKEIISKVNYKEFNLTMLRIMGFLNVLGKNHKKNTNRDRISLYDFYLKFPELLSKIEYEQDFDTKYSYFHWMPDYNFYSAILSNLKSRNLIEVDKSGNFSITLLGENFISKLELKYLDKVKESSNFIILNICKMSNKSIIEDINSLIIEERGI</sequence>
<gene>
    <name evidence="1" type="ORF">DXA38_05240</name>
</gene>
<name>A0A3E2W046_CLOIN</name>
<reference evidence="1 2" key="1">
    <citation type="submission" date="2018-08" db="EMBL/GenBank/DDBJ databases">
        <title>A genome reference for cultivated species of the human gut microbiota.</title>
        <authorList>
            <person name="Zou Y."/>
            <person name="Xue W."/>
            <person name="Luo G."/>
        </authorList>
    </citation>
    <scope>NUCLEOTIDE SEQUENCE [LARGE SCALE GENOMIC DNA]</scope>
    <source>
        <strain evidence="1 2">OF01-2LB</strain>
    </source>
</reference>
<dbReference type="EMBL" id="QVEV01000005">
    <property type="protein sequence ID" value="RGC17243.1"/>
    <property type="molecule type" value="Genomic_DNA"/>
</dbReference>
<comment type="caution">
    <text evidence="1">The sequence shown here is derived from an EMBL/GenBank/DDBJ whole genome shotgun (WGS) entry which is preliminary data.</text>
</comment>
<evidence type="ECO:0000313" key="2">
    <source>
        <dbReference type="Proteomes" id="UP000260025"/>
    </source>
</evidence>
<protein>
    <submittedName>
        <fullName evidence="1">Uncharacterized protein</fullName>
    </submittedName>
</protein>
<evidence type="ECO:0000313" key="1">
    <source>
        <dbReference type="EMBL" id="RGC17243.1"/>
    </source>
</evidence>
<accession>A0A3E2W046</accession>
<dbReference type="Pfam" id="PF20288">
    <property type="entry name" value="MC2"/>
    <property type="match status" value="1"/>
</dbReference>
<dbReference type="InterPro" id="IPR046904">
    <property type="entry name" value="ABC-3C_MC2"/>
</dbReference>
<dbReference type="Proteomes" id="UP000260025">
    <property type="component" value="Unassembled WGS sequence"/>
</dbReference>
<dbReference type="RefSeq" id="WP_117442285.1">
    <property type="nucleotide sequence ID" value="NZ_JAJFEN010000105.1"/>
</dbReference>
<proteinExistence type="predicted"/>
<dbReference type="OrthoDB" id="3010325at2"/>
<organism evidence="1 2">
    <name type="scientific">Clostridium innocuum</name>
    <dbReference type="NCBI Taxonomy" id="1522"/>
    <lineage>
        <taxon>Bacteria</taxon>
        <taxon>Bacillati</taxon>
        <taxon>Bacillota</taxon>
        <taxon>Clostridia</taxon>
        <taxon>Eubacteriales</taxon>
        <taxon>Clostridiaceae</taxon>
        <taxon>Clostridium</taxon>
    </lineage>
</organism>
<dbReference type="AlphaFoldDB" id="A0A3E2W046"/>